<feature type="domain" description="ShKT" evidence="5">
    <location>
        <begin position="211"/>
        <end position="244"/>
    </location>
</feature>
<keyword evidence="6" id="KW-1185">Reference proteome</keyword>
<comment type="similarity">
    <text evidence="1">Belongs to the CRISP family.</text>
</comment>
<dbReference type="InterPro" id="IPR003582">
    <property type="entry name" value="ShKT_dom"/>
</dbReference>
<dbReference type="Proteomes" id="UP001652624">
    <property type="component" value="Chromosome 4"/>
</dbReference>
<dbReference type="FunCoup" id="A0A1S3APC6">
    <property type="interactions" value="25"/>
</dbReference>
<keyword evidence="4" id="KW-0732">Signal</keyword>
<dbReference type="STRING" id="9365.ENSEEUP00000008528"/>
<reference evidence="7" key="1">
    <citation type="submission" date="2025-08" db="UniProtKB">
        <authorList>
            <consortium name="RefSeq"/>
        </authorList>
    </citation>
    <scope>IDENTIFICATION</scope>
</reference>
<name>A0A1S3APC6_ERIEU</name>
<dbReference type="Gene3D" id="3.40.33.10">
    <property type="entry name" value="CAP"/>
    <property type="match status" value="1"/>
</dbReference>
<dbReference type="PROSITE" id="PS51670">
    <property type="entry name" value="SHKT"/>
    <property type="match status" value="1"/>
</dbReference>
<dbReference type="InterPro" id="IPR001283">
    <property type="entry name" value="CRISP-related"/>
</dbReference>
<gene>
    <name evidence="7" type="primary">CRISP1</name>
</gene>
<dbReference type="OMA" id="YDEYTDC"/>
<evidence type="ECO:0000256" key="1">
    <source>
        <dbReference type="ARBA" id="ARBA00009923"/>
    </source>
</evidence>
<comment type="caution">
    <text evidence="3">Lacks conserved residue(s) required for the propagation of feature annotation.</text>
</comment>
<keyword evidence="2 3" id="KW-1015">Disulfide bond</keyword>
<proteinExistence type="inferred from homology"/>
<dbReference type="InterPro" id="IPR035940">
    <property type="entry name" value="CAP_sf"/>
</dbReference>
<dbReference type="InParanoid" id="A0A1S3APC6"/>
<dbReference type="SMART" id="SM00198">
    <property type="entry name" value="SCP"/>
    <property type="match status" value="1"/>
</dbReference>
<dbReference type="FunFam" id="3.40.33.10:FF:000005">
    <property type="entry name" value="Cysteine-rich secretory protein 2"/>
    <property type="match status" value="1"/>
</dbReference>
<dbReference type="SUPFAM" id="SSF55797">
    <property type="entry name" value="PR-1-like"/>
    <property type="match status" value="1"/>
</dbReference>
<dbReference type="Pfam" id="PF00188">
    <property type="entry name" value="CAP"/>
    <property type="match status" value="1"/>
</dbReference>
<evidence type="ECO:0000313" key="7">
    <source>
        <dbReference type="RefSeq" id="XP_007538243.1"/>
    </source>
</evidence>
<dbReference type="FunFam" id="1.10.10.740:FF:000001">
    <property type="entry name" value="Cysteine-rich secretory protein 2"/>
    <property type="match status" value="1"/>
</dbReference>
<feature type="disulfide bond" evidence="3">
    <location>
        <begin position="229"/>
        <end position="242"/>
    </location>
</feature>
<dbReference type="InterPro" id="IPR013871">
    <property type="entry name" value="Cysteine_rich_secretory"/>
</dbReference>
<dbReference type="PRINTS" id="PR00837">
    <property type="entry name" value="V5TPXLIKE"/>
</dbReference>
<dbReference type="SUPFAM" id="SSF57546">
    <property type="entry name" value="Crisp domain-like"/>
    <property type="match status" value="1"/>
</dbReference>
<dbReference type="eggNOG" id="KOG3017">
    <property type="taxonomic scope" value="Eukaryota"/>
</dbReference>
<accession>A0A1S3APC6</accession>
<dbReference type="InterPro" id="IPR014044">
    <property type="entry name" value="CAP_dom"/>
</dbReference>
<dbReference type="PANTHER" id="PTHR10334">
    <property type="entry name" value="CYSTEINE-RICH SECRETORY PROTEIN-RELATED"/>
    <property type="match status" value="1"/>
</dbReference>
<organism evidence="6 7">
    <name type="scientific">Erinaceus europaeus</name>
    <name type="common">Western European hedgehog</name>
    <dbReference type="NCBI Taxonomy" id="9365"/>
    <lineage>
        <taxon>Eukaryota</taxon>
        <taxon>Metazoa</taxon>
        <taxon>Chordata</taxon>
        <taxon>Craniata</taxon>
        <taxon>Vertebrata</taxon>
        <taxon>Euteleostomi</taxon>
        <taxon>Mammalia</taxon>
        <taxon>Eutheria</taxon>
        <taxon>Laurasiatheria</taxon>
        <taxon>Eulipotyphla</taxon>
        <taxon>Erinaceidae</taxon>
        <taxon>Erinaceinae</taxon>
        <taxon>Erinaceus</taxon>
    </lineage>
</organism>
<evidence type="ECO:0000256" key="3">
    <source>
        <dbReference type="PROSITE-ProRule" id="PRU01005"/>
    </source>
</evidence>
<dbReference type="CTD" id="167"/>
<feature type="disulfide bond" evidence="3">
    <location>
        <begin position="220"/>
        <end position="238"/>
    </location>
</feature>
<feature type="signal peptide" evidence="4">
    <location>
        <begin position="1"/>
        <end position="22"/>
    </location>
</feature>
<dbReference type="InterPro" id="IPR042076">
    <property type="entry name" value="Crisp-like_dom"/>
</dbReference>
<evidence type="ECO:0000256" key="4">
    <source>
        <dbReference type="SAM" id="SignalP"/>
    </source>
</evidence>
<dbReference type="OrthoDB" id="737510at2759"/>
<dbReference type="InterPro" id="IPR018244">
    <property type="entry name" value="Allrgn_V5/Tpx1_CS"/>
</dbReference>
<dbReference type="GeneID" id="103127288"/>
<dbReference type="PROSITE" id="PS01010">
    <property type="entry name" value="CRISP_2"/>
    <property type="match status" value="1"/>
</dbReference>
<dbReference type="Pfam" id="PF08562">
    <property type="entry name" value="Crisp"/>
    <property type="match status" value="1"/>
</dbReference>
<protein>
    <submittedName>
        <fullName evidence="7">Cysteine-rich secretory protein 1</fullName>
    </submittedName>
</protein>
<evidence type="ECO:0000256" key="2">
    <source>
        <dbReference type="ARBA" id="ARBA00023157"/>
    </source>
</evidence>
<sequence length="249" mass="28775">MNMKRLLIWAVAAVFLPLLTRSTKPARVAYDTLLTELLTVQEEIVTVHNKFRREVHPTASNMLKMNWSEEAAQNARALSKDCELVKSNSLHRRIEYTFCGENMHLTPYPISWSNVIEAWQKESQHFKYGQWISTEDSTQIEHYTQIVWATSYEIGCGISQCGKKASHKYLYVCHYCHEGNDPDKMSQPYNKGTPCQECPNHCEDKLCTNPCIYYDEHDKCKSHKQNIGCNHLSVKLMCKASCLCETEIK</sequence>
<dbReference type="RefSeq" id="XP_007538243.1">
    <property type="nucleotide sequence ID" value="XM_007538181.2"/>
</dbReference>
<dbReference type="Gene3D" id="1.10.10.740">
    <property type="entry name" value="Crisp domain"/>
    <property type="match status" value="1"/>
</dbReference>
<feature type="chain" id="PRO_5010363243" evidence="4">
    <location>
        <begin position="23"/>
        <end position="249"/>
    </location>
</feature>
<evidence type="ECO:0000313" key="6">
    <source>
        <dbReference type="Proteomes" id="UP001652624"/>
    </source>
</evidence>
<dbReference type="AlphaFoldDB" id="A0A1S3APC6"/>
<evidence type="ECO:0000259" key="5">
    <source>
        <dbReference type="PROSITE" id="PS51670"/>
    </source>
</evidence>
<dbReference type="PROSITE" id="PS01009">
    <property type="entry name" value="CRISP_1"/>
    <property type="match status" value="1"/>
</dbReference>
<dbReference type="GO" id="GO:0005576">
    <property type="term" value="C:extracellular region"/>
    <property type="evidence" value="ECO:0007669"/>
    <property type="project" value="InterPro"/>
</dbReference>